<keyword evidence="5" id="KW-1185">Reference proteome</keyword>
<keyword evidence="3" id="KW-0812">Transmembrane</keyword>
<dbReference type="Proteomes" id="UP000324376">
    <property type="component" value="Unassembled WGS sequence"/>
</dbReference>
<evidence type="ECO:0000256" key="2">
    <source>
        <dbReference type="SAM" id="MobiDB-lite"/>
    </source>
</evidence>
<dbReference type="EMBL" id="VNHU01000001">
    <property type="protein sequence ID" value="TYP77331.1"/>
    <property type="molecule type" value="Genomic_DNA"/>
</dbReference>
<feature type="region of interest" description="Disordered" evidence="2">
    <location>
        <begin position="252"/>
        <end position="271"/>
    </location>
</feature>
<proteinExistence type="predicted"/>
<dbReference type="OrthoDB" id="1403850at2"/>
<dbReference type="RefSeq" id="WP_148781346.1">
    <property type="nucleotide sequence ID" value="NZ_VNHU01000001.1"/>
</dbReference>
<feature type="compositionally biased region" description="Basic and acidic residues" evidence="2">
    <location>
        <begin position="81"/>
        <end position="98"/>
    </location>
</feature>
<keyword evidence="3" id="KW-0472">Membrane</keyword>
<comment type="caution">
    <text evidence="4">The sequence shown here is derived from an EMBL/GenBank/DDBJ whole genome shotgun (WGS) entry which is preliminary data.</text>
</comment>
<feature type="coiled-coil region" evidence="1">
    <location>
        <begin position="463"/>
        <end position="490"/>
    </location>
</feature>
<evidence type="ECO:0000256" key="3">
    <source>
        <dbReference type="SAM" id="Phobius"/>
    </source>
</evidence>
<evidence type="ECO:0000313" key="5">
    <source>
        <dbReference type="Proteomes" id="UP000324376"/>
    </source>
</evidence>
<feature type="transmembrane region" description="Helical" evidence="3">
    <location>
        <begin position="35"/>
        <end position="67"/>
    </location>
</feature>
<evidence type="ECO:0000313" key="4">
    <source>
        <dbReference type="EMBL" id="TYP77331.1"/>
    </source>
</evidence>
<keyword evidence="1" id="KW-0175">Coiled coil</keyword>
<keyword evidence="3" id="KW-1133">Transmembrane helix</keyword>
<feature type="region of interest" description="Disordered" evidence="2">
    <location>
        <begin position="76"/>
        <end position="98"/>
    </location>
</feature>
<organism evidence="4 5">
    <name type="scientific">Aquimarina intermedia</name>
    <dbReference type="NCBI Taxonomy" id="350814"/>
    <lineage>
        <taxon>Bacteria</taxon>
        <taxon>Pseudomonadati</taxon>
        <taxon>Bacteroidota</taxon>
        <taxon>Flavobacteriia</taxon>
        <taxon>Flavobacteriales</taxon>
        <taxon>Flavobacteriaceae</taxon>
        <taxon>Aquimarina</taxon>
    </lineage>
</organism>
<sequence length="581" mass="64624">MKKFSLALSFILISNTMYSQELESSNFAEAIISPQFFITVIAGVILALGFQFILTALSVAVGISAIGDVKKSYVKSKNHTSGKDHFDDNENNDNEKDGMTTRTLVTTTFGIWSTLTVAISLFGATALAMNLSLIANPLIGTTLALVIWATFFILLFYLESKVVNTIIGGLINAATSGLRSSASTVKQMFVPSDAKKIEHIADHTIEKVRKEFNKGFDSDMLNSAVDDFFEKFDKKVPNYDKVKQDIENIVENSVEKSNKQNRSNSGGGSTAKWMTVQSVLNSAINESSKNNTEEGQNKTDQLKRLFRELKEAYEGGQNKEEKAQKVIAKLTSVDEEEVDKYIDKVKEFISLNSSNDMDIDELGRRIKEIVKNPKVEASKLGEKMGELDRTAIIDFLSESTSLEKFQLDSYAEKIDRVLRNIQGELNDDDSDSVIKDIKMQAENIINNFKGESDNSGFDFAQLSTILQNKMDDQKENLDDIKRKLSNINKDDVISWVTNNTKIDRKDIDSVVNSFENAKTKVLHNIQSIEDSAREKLKVVERKAIIQAEHARETAAAAAWWLVVSAIISACAAIGGSMLTIF</sequence>
<protein>
    <submittedName>
        <fullName evidence="4">Uncharacterized protein</fullName>
    </submittedName>
</protein>
<evidence type="ECO:0000256" key="1">
    <source>
        <dbReference type="SAM" id="Coils"/>
    </source>
</evidence>
<feature type="transmembrane region" description="Helical" evidence="3">
    <location>
        <begin position="558"/>
        <end position="580"/>
    </location>
</feature>
<feature type="transmembrane region" description="Helical" evidence="3">
    <location>
        <begin position="134"/>
        <end position="158"/>
    </location>
</feature>
<gene>
    <name evidence="4" type="ORF">BD809_101485</name>
</gene>
<accession>A0A5S5CD74</accession>
<reference evidence="4 5" key="1">
    <citation type="submission" date="2019-07" db="EMBL/GenBank/DDBJ databases">
        <title>Genomic Encyclopedia of Archaeal and Bacterial Type Strains, Phase II (KMG-II): from individual species to whole genera.</title>
        <authorList>
            <person name="Goeker M."/>
        </authorList>
    </citation>
    <scope>NUCLEOTIDE SEQUENCE [LARGE SCALE GENOMIC DNA]</scope>
    <source>
        <strain evidence="4 5">DSM 17527</strain>
    </source>
</reference>
<name>A0A5S5CD74_9FLAO</name>
<feature type="transmembrane region" description="Helical" evidence="3">
    <location>
        <begin position="109"/>
        <end position="128"/>
    </location>
</feature>
<dbReference type="AlphaFoldDB" id="A0A5S5CD74"/>